<organism evidence="1 2">
    <name type="scientific">Agromyces terreus</name>
    <dbReference type="NCBI Taxonomy" id="424795"/>
    <lineage>
        <taxon>Bacteria</taxon>
        <taxon>Bacillati</taxon>
        <taxon>Actinomycetota</taxon>
        <taxon>Actinomycetes</taxon>
        <taxon>Micrococcales</taxon>
        <taxon>Microbacteriaceae</taxon>
        <taxon>Agromyces</taxon>
    </lineage>
</organism>
<dbReference type="RefSeq" id="WP_157000268.1">
    <property type="nucleotide sequence ID" value="NZ_BAAANU010000030.1"/>
</dbReference>
<evidence type="ECO:0000313" key="2">
    <source>
        <dbReference type="Proteomes" id="UP001139722"/>
    </source>
</evidence>
<comment type="caution">
    <text evidence="1">The sequence shown here is derived from an EMBL/GenBank/DDBJ whole genome shotgun (WGS) entry which is preliminary data.</text>
</comment>
<proteinExistence type="predicted"/>
<protein>
    <recommendedName>
        <fullName evidence="3">NIPSNAP protein</fullName>
    </recommendedName>
</protein>
<sequence>MKTIQLRHYTLVDGEYDAFLEWWQGAMPVVRPAAGFTIEFAYGLRESNEFYWAVSAEGDRDAFLALEQTYMASDARAAAFEGVPQRVAVHDIRFVDDAPATMPTTPTKPGTTD</sequence>
<keyword evidence="2" id="KW-1185">Reference proteome</keyword>
<evidence type="ECO:0008006" key="3">
    <source>
        <dbReference type="Google" id="ProtNLM"/>
    </source>
</evidence>
<accession>A0A9X2KF16</accession>
<dbReference type="AlphaFoldDB" id="A0A9X2KF16"/>
<reference evidence="1" key="1">
    <citation type="submission" date="2022-06" db="EMBL/GenBank/DDBJ databases">
        <title>Sequencing the genomes of 1000 actinobacteria strains.</title>
        <authorList>
            <person name="Klenk H.-P."/>
        </authorList>
    </citation>
    <scope>NUCLEOTIDE SEQUENCE</scope>
    <source>
        <strain evidence="1">DSM 22016</strain>
    </source>
</reference>
<name>A0A9X2KF16_9MICO</name>
<evidence type="ECO:0000313" key="1">
    <source>
        <dbReference type="EMBL" id="MCP2371217.1"/>
    </source>
</evidence>
<dbReference type="OrthoDB" id="5188748at2"/>
<gene>
    <name evidence="1" type="ORF">BJ978_001893</name>
</gene>
<dbReference type="Proteomes" id="UP001139722">
    <property type="component" value="Unassembled WGS sequence"/>
</dbReference>
<dbReference type="EMBL" id="JAMZDY010000001">
    <property type="protein sequence ID" value="MCP2371217.1"/>
    <property type="molecule type" value="Genomic_DNA"/>
</dbReference>